<dbReference type="PANTHER" id="PTHR10030">
    <property type="entry name" value="ALPHA-L-FUCOSIDASE"/>
    <property type="match status" value="1"/>
</dbReference>
<gene>
    <name evidence="10" type="ORF">OQZ29_03400</name>
</gene>
<dbReference type="Proteomes" id="UP001142592">
    <property type="component" value="Unassembled WGS sequence"/>
</dbReference>
<evidence type="ECO:0000256" key="1">
    <source>
        <dbReference type="ARBA" id="ARBA00004071"/>
    </source>
</evidence>
<organism evidence="10 11">
    <name type="scientific">Pedobacter agri</name>
    <dbReference type="NCBI Taxonomy" id="454586"/>
    <lineage>
        <taxon>Bacteria</taxon>
        <taxon>Pseudomonadati</taxon>
        <taxon>Bacteroidota</taxon>
        <taxon>Sphingobacteriia</taxon>
        <taxon>Sphingobacteriales</taxon>
        <taxon>Sphingobacteriaceae</taxon>
        <taxon>Pedobacter</taxon>
    </lineage>
</organism>
<evidence type="ECO:0000256" key="7">
    <source>
        <dbReference type="PIRSR" id="PIRSR001092-1"/>
    </source>
</evidence>
<dbReference type="Gene3D" id="3.20.20.80">
    <property type="entry name" value="Glycosidases"/>
    <property type="match status" value="1"/>
</dbReference>
<feature type="site" description="May be important for catalysis" evidence="7">
    <location>
        <position position="262"/>
    </location>
</feature>
<name>A0A9X3I8S3_9SPHI</name>
<accession>A0A9X3I8S3</accession>
<reference evidence="10" key="1">
    <citation type="submission" date="2022-11" db="EMBL/GenBank/DDBJ databases">
        <authorList>
            <person name="Graham C."/>
            <person name="Newman J.D."/>
        </authorList>
    </citation>
    <scope>NUCLEOTIDE SEQUENCE</scope>
    <source>
        <strain evidence="10">DSM 19486</strain>
    </source>
</reference>
<dbReference type="GO" id="GO:0005764">
    <property type="term" value="C:lysosome"/>
    <property type="evidence" value="ECO:0007669"/>
    <property type="project" value="TreeGrafter"/>
</dbReference>
<evidence type="ECO:0000256" key="6">
    <source>
        <dbReference type="ARBA" id="ARBA00023295"/>
    </source>
</evidence>
<dbReference type="Pfam" id="PF01120">
    <property type="entry name" value="Alpha_L_fucos"/>
    <property type="match status" value="1"/>
</dbReference>
<dbReference type="SMART" id="SM00812">
    <property type="entry name" value="Alpha_L_fucos"/>
    <property type="match status" value="1"/>
</dbReference>
<evidence type="ECO:0000256" key="4">
    <source>
        <dbReference type="ARBA" id="ARBA00022729"/>
    </source>
</evidence>
<comment type="similarity">
    <text evidence="2">Belongs to the glycosyl hydrolase 29 family.</text>
</comment>
<evidence type="ECO:0000256" key="5">
    <source>
        <dbReference type="ARBA" id="ARBA00022801"/>
    </source>
</evidence>
<dbReference type="GO" id="GO:0004560">
    <property type="term" value="F:alpha-L-fucosidase activity"/>
    <property type="evidence" value="ECO:0007669"/>
    <property type="project" value="InterPro"/>
</dbReference>
<dbReference type="PIRSF" id="PIRSF001092">
    <property type="entry name" value="Alpha-L-fucosidase"/>
    <property type="match status" value="1"/>
</dbReference>
<sequence length="614" mass="69451">MSILNRLLTFILLISIQARAQNNSPKPQKMQWFADAKLGIFIHWGIYSVNGISESWSFFNNYINHDAYMKQSAGFGAENYRPQEWVNLIKGSGAKYAVITTKHHDGVALWDSKASKATTTLNHSAARTDLITPFVSELKKSGLKTGLYFSLPDWSYPDYDIFTRERKRYDINKEPKRWDTFVSYYHAQLKELSSKYNPDLLWFDGDWEHTPEEWQSNKVHSILKAKNPNIIINARLDQHGDYETPEQGVPTVRPQGKYWELCYTMNDSWGYQPYDSHYKSSNMIIRTLVDCISMGGNLLLDIGPKADGTIAPEQVKILKDLGRWTKKHSEAIYETQAGIPEGHVNAKTALSKDKTQLYIYLDFKTTKGILLKGIKSTIKKVEVVGSKSEVKSTKVNDTDYIFDLQENDFDHDVTVLKVSFNKEILFSEKMEQPLSLQALFEVTHAMDFSNLNLRTLAGDINSGINIFGNTNLAADGLAFKSEVKNAKNSINAWVVKNAEALYKTTAGIPAGHYIGNTALSADKQTLYLFVEGTPTGPIAIKGLKNKISRIRVVGEGTMLTHEVYNKLYWSEVPGIVYIDIPKDKLDKELTVIAVLLDRPIDLYREKVGAVESNL</sequence>
<protein>
    <recommendedName>
        <fullName evidence="3">alpha-L-fucosidase</fullName>
        <ecNumber evidence="3">3.2.1.51</ecNumber>
    </recommendedName>
</protein>
<evidence type="ECO:0000256" key="8">
    <source>
        <dbReference type="SAM" id="SignalP"/>
    </source>
</evidence>
<feature type="domain" description="Glycoside hydrolase family 29 N-terminal" evidence="9">
    <location>
        <begin position="27"/>
        <end position="330"/>
    </location>
</feature>
<dbReference type="GO" id="GO:0016139">
    <property type="term" value="P:glycoside catabolic process"/>
    <property type="evidence" value="ECO:0007669"/>
    <property type="project" value="TreeGrafter"/>
</dbReference>
<dbReference type="RefSeq" id="WP_010601517.1">
    <property type="nucleotide sequence ID" value="NZ_JAPJUH010000001.1"/>
</dbReference>
<keyword evidence="5" id="KW-0378">Hydrolase</keyword>
<proteinExistence type="inferred from homology"/>
<dbReference type="InterPro" id="IPR057739">
    <property type="entry name" value="Glyco_hydro_29_N"/>
</dbReference>
<comment type="function">
    <text evidence="1">Alpha-L-fucosidase is responsible for hydrolyzing the alpha-1,6-linked fucose joined to the reducing-end N-acetylglucosamine of the carbohydrate moieties of glycoproteins.</text>
</comment>
<dbReference type="EMBL" id="JAPJUH010000001">
    <property type="protein sequence ID" value="MCX3263773.1"/>
    <property type="molecule type" value="Genomic_DNA"/>
</dbReference>
<comment type="caution">
    <text evidence="10">The sequence shown here is derived from an EMBL/GenBank/DDBJ whole genome shotgun (WGS) entry which is preliminary data.</text>
</comment>
<dbReference type="GO" id="GO:0006004">
    <property type="term" value="P:fucose metabolic process"/>
    <property type="evidence" value="ECO:0007669"/>
    <property type="project" value="InterPro"/>
</dbReference>
<keyword evidence="6" id="KW-0326">Glycosidase</keyword>
<dbReference type="SUPFAM" id="SSF51445">
    <property type="entry name" value="(Trans)glycosidases"/>
    <property type="match status" value="1"/>
</dbReference>
<feature type="chain" id="PRO_5040811101" description="alpha-L-fucosidase" evidence="8">
    <location>
        <begin position="21"/>
        <end position="614"/>
    </location>
</feature>
<evidence type="ECO:0000313" key="10">
    <source>
        <dbReference type="EMBL" id="MCX3263773.1"/>
    </source>
</evidence>
<feature type="signal peptide" evidence="8">
    <location>
        <begin position="1"/>
        <end position="20"/>
    </location>
</feature>
<dbReference type="PANTHER" id="PTHR10030:SF37">
    <property type="entry name" value="ALPHA-L-FUCOSIDASE-RELATED"/>
    <property type="match status" value="1"/>
</dbReference>
<dbReference type="AlphaFoldDB" id="A0A9X3I8S3"/>
<dbReference type="EC" id="3.2.1.51" evidence="3"/>
<dbReference type="InterPro" id="IPR000933">
    <property type="entry name" value="Glyco_hydro_29"/>
</dbReference>
<keyword evidence="11" id="KW-1185">Reference proteome</keyword>
<dbReference type="InterPro" id="IPR017853">
    <property type="entry name" value="GH"/>
</dbReference>
<dbReference type="PRINTS" id="PR00741">
    <property type="entry name" value="GLHYDRLASE29"/>
</dbReference>
<keyword evidence="4 8" id="KW-0732">Signal</keyword>
<evidence type="ECO:0000313" key="11">
    <source>
        <dbReference type="Proteomes" id="UP001142592"/>
    </source>
</evidence>
<dbReference type="InterPro" id="IPR016286">
    <property type="entry name" value="FUC_metazoa-typ"/>
</dbReference>
<evidence type="ECO:0000256" key="2">
    <source>
        <dbReference type="ARBA" id="ARBA00007951"/>
    </source>
</evidence>
<evidence type="ECO:0000259" key="9">
    <source>
        <dbReference type="Pfam" id="PF01120"/>
    </source>
</evidence>
<evidence type="ECO:0000256" key="3">
    <source>
        <dbReference type="ARBA" id="ARBA00012662"/>
    </source>
</evidence>